<proteinExistence type="predicted"/>
<dbReference type="InterPro" id="IPR011009">
    <property type="entry name" value="Kinase-like_dom_sf"/>
</dbReference>
<dbReference type="KEGG" id="rul:UC8_39250"/>
<evidence type="ECO:0000259" key="1">
    <source>
        <dbReference type="Pfam" id="PF01636"/>
    </source>
</evidence>
<protein>
    <submittedName>
        <fullName evidence="2">Phosphotransferase enzyme family protein</fullName>
    </submittedName>
</protein>
<feature type="domain" description="Aminoglycoside phosphotransferase" evidence="1">
    <location>
        <begin position="126"/>
        <end position="294"/>
    </location>
</feature>
<dbReference type="OrthoDB" id="101887at2"/>
<dbReference type="Gene3D" id="3.90.1200.10">
    <property type="match status" value="1"/>
</dbReference>
<organism evidence="2 3">
    <name type="scientific">Roseimaritima ulvae</name>
    <dbReference type="NCBI Taxonomy" id="980254"/>
    <lineage>
        <taxon>Bacteria</taxon>
        <taxon>Pseudomonadati</taxon>
        <taxon>Planctomycetota</taxon>
        <taxon>Planctomycetia</taxon>
        <taxon>Pirellulales</taxon>
        <taxon>Pirellulaceae</taxon>
        <taxon>Roseimaritima</taxon>
    </lineage>
</organism>
<dbReference type="SUPFAM" id="SSF56112">
    <property type="entry name" value="Protein kinase-like (PK-like)"/>
    <property type="match status" value="1"/>
</dbReference>
<evidence type="ECO:0000313" key="2">
    <source>
        <dbReference type="EMBL" id="QEG41897.1"/>
    </source>
</evidence>
<dbReference type="EMBL" id="CP042914">
    <property type="protein sequence ID" value="QEG41897.1"/>
    <property type="molecule type" value="Genomic_DNA"/>
</dbReference>
<name>A0A5B9QS23_9BACT</name>
<accession>A0A5B9QS23</accession>
<keyword evidence="3" id="KW-1185">Reference proteome</keyword>
<dbReference type="InterPro" id="IPR002575">
    <property type="entry name" value="Aminoglycoside_PTrfase"/>
</dbReference>
<gene>
    <name evidence="2" type="ORF">UC8_39250</name>
</gene>
<dbReference type="AlphaFoldDB" id="A0A5B9QS23"/>
<dbReference type="Proteomes" id="UP000325286">
    <property type="component" value="Chromosome"/>
</dbReference>
<dbReference type="GO" id="GO:0016740">
    <property type="term" value="F:transferase activity"/>
    <property type="evidence" value="ECO:0007669"/>
    <property type="project" value="UniProtKB-KW"/>
</dbReference>
<dbReference type="Pfam" id="PF01636">
    <property type="entry name" value="APH"/>
    <property type="match status" value="1"/>
</dbReference>
<reference evidence="2 3" key="1">
    <citation type="submission" date="2019-08" db="EMBL/GenBank/DDBJ databases">
        <title>Deep-cultivation of Planctomycetes and their phenomic and genomic characterization uncovers novel biology.</title>
        <authorList>
            <person name="Wiegand S."/>
            <person name="Jogler M."/>
            <person name="Boedeker C."/>
            <person name="Pinto D."/>
            <person name="Vollmers J."/>
            <person name="Rivas-Marin E."/>
            <person name="Kohn T."/>
            <person name="Peeters S.H."/>
            <person name="Heuer A."/>
            <person name="Rast P."/>
            <person name="Oberbeckmann S."/>
            <person name="Bunk B."/>
            <person name="Jeske O."/>
            <person name="Meyerdierks A."/>
            <person name="Storesund J.E."/>
            <person name="Kallscheuer N."/>
            <person name="Luecker S."/>
            <person name="Lage O.M."/>
            <person name="Pohl T."/>
            <person name="Merkel B.J."/>
            <person name="Hornburger P."/>
            <person name="Mueller R.-W."/>
            <person name="Bruemmer F."/>
            <person name="Labrenz M."/>
            <person name="Spormann A.M."/>
            <person name="Op den Camp H."/>
            <person name="Overmann J."/>
            <person name="Amann R."/>
            <person name="Jetten M.S.M."/>
            <person name="Mascher T."/>
            <person name="Medema M.H."/>
            <person name="Devos D.P."/>
            <person name="Kaster A.-K."/>
            <person name="Ovreas L."/>
            <person name="Rohde M."/>
            <person name="Galperin M.Y."/>
            <person name="Jogler C."/>
        </authorList>
    </citation>
    <scope>NUCLEOTIDE SEQUENCE [LARGE SCALE GENOMIC DNA]</scope>
    <source>
        <strain evidence="2 3">UC8</strain>
    </source>
</reference>
<dbReference type="RefSeq" id="WP_068139739.1">
    <property type="nucleotide sequence ID" value="NZ_CP042914.1"/>
</dbReference>
<evidence type="ECO:0000313" key="3">
    <source>
        <dbReference type="Proteomes" id="UP000325286"/>
    </source>
</evidence>
<keyword evidence="2" id="KW-0808">Transferase</keyword>
<sequence>MSELGVVDKQTVVAVLQEQLRERIDRFERLETSGRELKLVKEVHRRFCQIYMFSLSAESECPDLVVKVPVGHADRAYQEQSSQRSFVDRPRLFDRVDAESKSWKEYAALCRIQNHLDQHPDPRFGVVRVYDLLPQQQAMVMQWIDLPALRQKLYATHRFSSVSRAQRLEPAFSHTGAWLRNHHQLPPLSHCQTRNTTRDDYLAAVERFVAFLADHAGDREGILRMHERIVQWAQSEMPAEIPTGQVHGDFAPRNVFVDDQNCVSVFDTLGRFEAPIYEDIAKMLMTVNASGPQMLSAGMLYPRPRLERFQRAFLEGYFGDQAIPTSVIQLFLVQLLLEHWAAVVYRHREQHGWKRMAKGIRRSLWESGFRSYIDQLLPPRSRRGISSGEGREI</sequence>